<dbReference type="PhylomeDB" id="A0A0G4FN81"/>
<dbReference type="VEuPathDB" id="CryptoDB:Cvel_17874"/>
<name>A0A0G4FN81_9ALVE</name>
<accession>A0A0G4FN81</accession>
<proteinExistence type="predicted"/>
<feature type="compositionally biased region" description="Low complexity" evidence="1">
    <location>
        <begin position="1022"/>
        <end position="1031"/>
    </location>
</feature>
<feature type="region of interest" description="Disordered" evidence="1">
    <location>
        <begin position="1017"/>
        <end position="1064"/>
    </location>
</feature>
<sequence>MSATDGKLVFPLFVDKPDKDLAVNEVNTFSRFYDSFLSILDGKVDLDGVKLDRWTCDQLYRSTKGHPRVGVVIDNVFQKRKAGDYDAANGSTEYDKYKKALIDALKSLGEDNDEKKRDEVEREWETFPALSRSTGTEVINQYRNLVTRTDSLKGEVPMRKRADAVLRSLSQSTQDVWSATLISAQLKDPDVLIQKLTEMCKTVHGDESTPRKGGLAPRKQGDIRAVMKKEIALFVGGGMGLPRKEKPNNTRPPKKSNNSSQPKGNPVSNSEKKCWRCGRSSCKNPSTCESLKEGNVCKCCGHLDHWKPTCRCSKCMAEKNAAPPKSKKKQTVNHVRGDPVNPGKFVIGEYDVLNFRPSPHTAFDFQQSSNCVTYQCTNCRHDVGQAMVDTGTERGMGNRGRLQRAGVLVREQPYSARVSVEKRDGDGRQTSERVWINVNGIGTVILENETGGLFHTYLYLTDDDVPTLVTYDACAAFDRSGETPSYFDVRNVRGIIHRVTVDAPNGHCCSHIPSFPLPVNAKKREAEFDREWGGGRQALCVQRELRRLDMEEARVEHNRLDIHSGAEYFRLTLEEDGKSITAAMAAEITATCRTCQQKQAVNKSLRAATREKSRRSKVKEFKDEVYLDTWFPGDEDAEVSGFPCGNLWTDLHTRSKFNTPMRGRRDAADSLMDWIDYYGVVPKKILTDRAPELIGGKFIETCRSFSPPILPERAPTGIKGILGFAEKPIRTHRNQVRVALDRCLVPSEGGRWGERIPYSLAHEISIAVAIEGDEIVHPTDRKSAYERRTGEKPDRKFALGDWVVIRYGPKDLSLPGKLCMFLYIWSPRIVALLYYNAQKHRIQVLNTHPFLVEPLHDGPLTGWRMVKRILETPVKGRLVSGGENVLLPSAPQVFGQNLPAAHPQGGGAPPQISAIQRGAAAAQEDGGGAAGIGGDDQDLRVEVQAEVPQQGAGPPGDSQRKYTASGGWEWEVACRGNNAQSYFDFVDDRLPAKIESQVSPGPPPIGVGLSAQQQGVVNEGVPPDAGGDAPAAPHPDCIPPDDSLFSSDLLRNPQHEGGAEQGSVHSESLEALAAFDFKKGSTNIPAKEEEVREGKFNEAMRDEWLQNICGQEVFGRAVPREEAKMVMDLGWRLT</sequence>
<gene>
    <name evidence="2" type="ORF">Cvel_17874</name>
</gene>
<feature type="compositionally biased region" description="Polar residues" evidence="1">
    <location>
        <begin position="249"/>
        <end position="269"/>
    </location>
</feature>
<dbReference type="EMBL" id="CDMZ01000497">
    <property type="protein sequence ID" value="CEM15646.1"/>
    <property type="molecule type" value="Genomic_DNA"/>
</dbReference>
<feature type="region of interest" description="Disordered" evidence="1">
    <location>
        <begin position="236"/>
        <end position="277"/>
    </location>
</feature>
<dbReference type="AlphaFoldDB" id="A0A0G4FN81"/>
<organism evidence="2">
    <name type="scientific">Chromera velia CCMP2878</name>
    <dbReference type="NCBI Taxonomy" id="1169474"/>
    <lineage>
        <taxon>Eukaryota</taxon>
        <taxon>Sar</taxon>
        <taxon>Alveolata</taxon>
        <taxon>Colpodellida</taxon>
        <taxon>Chromeraceae</taxon>
        <taxon>Chromera</taxon>
    </lineage>
</organism>
<reference evidence="2" key="1">
    <citation type="submission" date="2014-11" db="EMBL/GenBank/DDBJ databases">
        <authorList>
            <person name="Otto D Thomas"/>
            <person name="Naeem Raeece"/>
        </authorList>
    </citation>
    <scope>NUCLEOTIDE SEQUENCE</scope>
</reference>
<evidence type="ECO:0000256" key="1">
    <source>
        <dbReference type="SAM" id="MobiDB-lite"/>
    </source>
</evidence>
<protein>
    <submittedName>
        <fullName evidence="2">Uncharacterized protein</fullName>
    </submittedName>
</protein>
<evidence type="ECO:0000313" key="2">
    <source>
        <dbReference type="EMBL" id="CEM15646.1"/>
    </source>
</evidence>